<dbReference type="PANTHER" id="PTHR47359">
    <property type="entry name" value="PEPTIDOGLYCAN DL-ENDOPEPTIDASE CWLO"/>
    <property type="match status" value="1"/>
</dbReference>
<dbReference type="GO" id="GO:0008234">
    <property type="term" value="F:cysteine-type peptidase activity"/>
    <property type="evidence" value="ECO:0007669"/>
    <property type="project" value="UniProtKB-KW"/>
</dbReference>
<dbReference type="Proteomes" id="UP000244754">
    <property type="component" value="Chromosome"/>
</dbReference>
<evidence type="ECO:0000256" key="2">
    <source>
        <dbReference type="ARBA" id="ARBA00022670"/>
    </source>
</evidence>
<evidence type="ECO:0000256" key="1">
    <source>
        <dbReference type="ARBA" id="ARBA00007074"/>
    </source>
</evidence>
<name>A0A2S0WH48_9CORY</name>
<keyword evidence="4" id="KW-0788">Thiol protease</keyword>
<evidence type="ECO:0000313" key="6">
    <source>
        <dbReference type="Proteomes" id="UP000244754"/>
    </source>
</evidence>
<dbReference type="SUPFAM" id="SSF54001">
    <property type="entry name" value="Cysteine proteinases"/>
    <property type="match status" value="1"/>
</dbReference>
<keyword evidence="2" id="KW-0645">Protease</keyword>
<dbReference type="InterPro" id="IPR051794">
    <property type="entry name" value="PG_Endopeptidase_C40"/>
</dbReference>
<evidence type="ECO:0000313" key="5">
    <source>
        <dbReference type="EMBL" id="AWB85107.1"/>
    </source>
</evidence>
<protein>
    <submittedName>
        <fullName evidence="5">Hydrolase</fullName>
    </submittedName>
</protein>
<dbReference type="KEGG" id="clia:C3E79_07655"/>
<sequence>MEEIKALEVEIDQAQADLEKSVRDVEVAQSKAAAARDVRNAQQGAVNDVATSTYRTMQVDSVVNTLGSQTPQEIIDKTTYLGSIARKRQEELDVLKLASRDAIDAARAADVAKAAAQYKRGKLEAQRARLEEERTAIEGRIKDVEAKVDALSPEARLAWMNQGNPVPADLLDPSAFAGGIVGAAMGQLGKPYGWGASGPDAFDCSGLMVWAYSQNGKSIPRTSQAQLAGGTPVPLNQLQPGDIVGYYPGVTHVGMYIGNGQVVHASDYGIPVQVVPLNSMPIQGAVRY</sequence>
<dbReference type="AlphaFoldDB" id="A0A2S0WH48"/>
<evidence type="ECO:0000256" key="4">
    <source>
        <dbReference type="ARBA" id="ARBA00022807"/>
    </source>
</evidence>
<dbReference type="Pfam" id="PF00877">
    <property type="entry name" value="NLPC_P60"/>
    <property type="match status" value="1"/>
</dbReference>
<dbReference type="Gene3D" id="3.90.1720.10">
    <property type="entry name" value="endopeptidase domain like (from Nostoc punctiforme)"/>
    <property type="match status" value="1"/>
</dbReference>
<dbReference type="InterPro" id="IPR038765">
    <property type="entry name" value="Papain-like_cys_pep_sf"/>
</dbReference>
<organism evidence="5 6">
    <name type="scientific">Corynebacterium liangguodongii</name>
    <dbReference type="NCBI Taxonomy" id="2079535"/>
    <lineage>
        <taxon>Bacteria</taxon>
        <taxon>Bacillati</taxon>
        <taxon>Actinomycetota</taxon>
        <taxon>Actinomycetes</taxon>
        <taxon>Mycobacteriales</taxon>
        <taxon>Corynebacteriaceae</taxon>
        <taxon>Corynebacterium</taxon>
    </lineage>
</organism>
<dbReference type="PROSITE" id="PS51935">
    <property type="entry name" value="NLPC_P60"/>
    <property type="match status" value="1"/>
</dbReference>
<dbReference type="OrthoDB" id="5177647at2"/>
<reference evidence="6" key="1">
    <citation type="submission" date="2018-01" db="EMBL/GenBank/DDBJ databases">
        <authorList>
            <person name="Li J."/>
        </authorList>
    </citation>
    <scope>NUCLEOTIDE SEQUENCE [LARGE SCALE GENOMIC DNA]</scope>
    <source>
        <strain evidence="6">2184</strain>
    </source>
</reference>
<proteinExistence type="inferred from homology"/>
<gene>
    <name evidence="5" type="ORF">C3E79_07655</name>
</gene>
<dbReference type="EMBL" id="CP026948">
    <property type="protein sequence ID" value="AWB85107.1"/>
    <property type="molecule type" value="Genomic_DNA"/>
</dbReference>
<keyword evidence="6" id="KW-1185">Reference proteome</keyword>
<dbReference type="InterPro" id="IPR000064">
    <property type="entry name" value="NLP_P60_dom"/>
</dbReference>
<keyword evidence="3 5" id="KW-0378">Hydrolase</keyword>
<evidence type="ECO:0000256" key="3">
    <source>
        <dbReference type="ARBA" id="ARBA00022801"/>
    </source>
</evidence>
<dbReference type="GO" id="GO:0006508">
    <property type="term" value="P:proteolysis"/>
    <property type="evidence" value="ECO:0007669"/>
    <property type="project" value="UniProtKB-KW"/>
</dbReference>
<dbReference type="PANTHER" id="PTHR47359:SF3">
    <property type="entry name" value="NLP_P60 DOMAIN-CONTAINING PROTEIN-RELATED"/>
    <property type="match status" value="1"/>
</dbReference>
<comment type="similarity">
    <text evidence="1">Belongs to the peptidase C40 family.</text>
</comment>
<accession>A0A2S0WH48</accession>